<protein>
    <submittedName>
        <fullName evidence="1">Uncharacterized protein</fullName>
    </submittedName>
</protein>
<name>I8XQ29_9BACE</name>
<accession>I8XQ29</accession>
<sequence>MHINSALNTYFSNTKVRTFVLLDYHYFMIVL</sequence>
<dbReference type="Proteomes" id="UP000003089">
    <property type="component" value="Unassembled WGS sequence"/>
</dbReference>
<reference evidence="1 2" key="1">
    <citation type="submission" date="2012-02" db="EMBL/GenBank/DDBJ databases">
        <title>The Genome Sequence of Bacteroides nordii CL02T12C05.</title>
        <authorList>
            <consortium name="The Broad Institute Genome Sequencing Platform"/>
            <person name="Earl A."/>
            <person name="Ward D."/>
            <person name="Feldgarden M."/>
            <person name="Gevers D."/>
            <person name="Zitomersky N.L."/>
            <person name="Coyne M.J."/>
            <person name="Comstock L.E."/>
            <person name="Young S.K."/>
            <person name="Zeng Q."/>
            <person name="Gargeya S."/>
            <person name="Fitzgerald M."/>
            <person name="Haas B."/>
            <person name="Abouelleil A."/>
            <person name="Alvarado L."/>
            <person name="Arachchi H.M."/>
            <person name="Berlin A."/>
            <person name="Chapman S.B."/>
            <person name="Gearin G."/>
            <person name="Goldberg J."/>
            <person name="Griggs A."/>
            <person name="Gujja S."/>
            <person name="Hansen M."/>
            <person name="Heiman D."/>
            <person name="Howarth C."/>
            <person name="Larimer J."/>
            <person name="Lui A."/>
            <person name="MacDonald P.J.P."/>
            <person name="McCowen C."/>
            <person name="Montmayeur A."/>
            <person name="Murphy C."/>
            <person name="Neiman D."/>
            <person name="Pearson M."/>
            <person name="Priest M."/>
            <person name="Roberts A."/>
            <person name="Saif S."/>
            <person name="Shea T."/>
            <person name="Sisk P."/>
            <person name="Stolte C."/>
            <person name="Sykes S."/>
            <person name="Wortman J."/>
            <person name="Nusbaum C."/>
            <person name="Birren B."/>
        </authorList>
    </citation>
    <scope>NUCLEOTIDE SEQUENCE [LARGE SCALE GENOMIC DNA]</scope>
    <source>
        <strain evidence="1 2">CL02T12C05</strain>
    </source>
</reference>
<keyword evidence="2" id="KW-1185">Reference proteome</keyword>
<dbReference type="EMBL" id="AGXS01000015">
    <property type="protein sequence ID" value="EIY52177.1"/>
    <property type="molecule type" value="Genomic_DNA"/>
</dbReference>
<dbReference type="HOGENOM" id="CLU_221049_0_0_10"/>
<evidence type="ECO:0000313" key="2">
    <source>
        <dbReference type="Proteomes" id="UP000003089"/>
    </source>
</evidence>
<evidence type="ECO:0000313" key="1">
    <source>
        <dbReference type="EMBL" id="EIY52177.1"/>
    </source>
</evidence>
<dbReference type="AlphaFoldDB" id="I8XQ29"/>
<proteinExistence type="predicted"/>
<organism evidence="1 2">
    <name type="scientific">Bacteroides nordii CL02T12C05</name>
    <dbReference type="NCBI Taxonomy" id="997884"/>
    <lineage>
        <taxon>Bacteria</taxon>
        <taxon>Pseudomonadati</taxon>
        <taxon>Bacteroidota</taxon>
        <taxon>Bacteroidia</taxon>
        <taxon>Bacteroidales</taxon>
        <taxon>Bacteroidaceae</taxon>
        <taxon>Bacteroides</taxon>
    </lineage>
</organism>
<comment type="caution">
    <text evidence="1">The sequence shown here is derived from an EMBL/GenBank/DDBJ whole genome shotgun (WGS) entry which is preliminary data.</text>
</comment>
<gene>
    <name evidence="1" type="ORF">HMPREF1068_01724</name>
</gene>